<organism evidence="4 5">
    <name type="scientific">Nibribacter ruber</name>
    <dbReference type="NCBI Taxonomy" id="2698458"/>
    <lineage>
        <taxon>Bacteria</taxon>
        <taxon>Pseudomonadati</taxon>
        <taxon>Bacteroidota</taxon>
        <taxon>Cytophagia</taxon>
        <taxon>Cytophagales</taxon>
        <taxon>Hymenobacteraceae</taxon>
        <taxon>Nibribacter</taxon>
    </lineage>
</organism>
<dbReference type="GO" id="GO:0016810">
    <property type="term" value="F:hydrolase activity, acting on carbon-nitrogen (but not peptide) bonds"/>
    <property type="evidence" value="ECO:0007669"/>
    <property type="project" value="InterPro"/>
</dbReference>
<evidence type="ECO:0000259" key="3">
    <source>
        <dbReference type="PROSITE" id="PS51677"/>
    </source>
</evidence>
<accession>A0A6P1P447</accession>
<dbReference type="EMBL" id="CP047897">
    <property type="protein sequence ID" value="QHL89098.1"/>
    <property type="molecule type" value="Genomic_DNA"/>
</dbReference>
<evidence type="ECO:0000256" key="1">
    <source>
        <dbReference type="ARBA" id="ARBA00004613"/>
    </source>
</evidence>
<dbReference type="Proteomes" id="UP000464214">
    <property type="component" value="Chromosome"/>
</dbReference>
<evidence type="ECO:0000313" key="4">
    <source>
        <dbReference type="EMBL" id="QHL89098.1"/>
    </source>
</evidence>
<dbReference type="InterPro" id="IPR011330">
    <property type="entry name" value="Glyco_hydro/deAcase_b/a-brl"/>
</dbReference>
<dbReference type="InterPro" id="IPR002509">
    <property type="entry name" value="NODB_dom"/>
</dbReference>
<sequence length="329" mass="37177">MVKAYFQPRALVLMYHRVTDSSQDVWDISVRPDLFEQQLQLLQEDYQVLPLPELVARADKNSLKRKSIALTFDDGYLDNFLVAKPLLEKYGLPATFFIAGGQAEAEKGFWWDELEDLVLGSQNLPARFSMAVAGAKVEIELDKESFLTGSLQQKLSQWKAVGQEPETQRGKLFLQLWQLLRPLPYVEQQDYLARLREWAGAHNISKPAHGRMSQTQLQDLARHPLFKLGGHTVSHPLLSSLSKARQYQELAENQEVLQDLTGSPVQACSFPYGAYNSDSLAVAQSLGYTAAFTTQEKSISRQTNPFQLGRVQVPNLSKQAFGQFLSYPR</sequence>
<dbReference type="KEGG" id="nib:GU926_17340"/>
<comment type="subcellular location">
    <subcellularLocation>
        <location evidence="1">Secreted</location>
    </subcellularLocation>
</comment>
<keyword evidence="2" id="KW-0732">Signal</keyword>
<reference evidence="4 5" key="1">
    <citation type="submission" date="2020-01" db="EMBL/GenBank/DDBJ databases">
        <authorList>
            <person name="Kim M."/>
        </authorList>
    </citation>
    <scope>NUCLEOTIDE SEQUENCE [LARGE SCALE GENOMIC DNA]</scope>
    <source>
        <strain evidence="4 5">BT10</strain>
    </source>
</reference>
<dbReference type="PROSITE" id="PS51677">
    <property type="entry name" value="NODB"/>
    <property type="match status" value="1"/>
</dbReference>
<evidence type="ECO:0000256" key="2">
    <source>
        <dbReference type="ARBA" id="ARBA00022729"/>
    </source>
</evidence>
<dbReference type="GO" id="GO:0005975">
    <property type="term" value="P:carbohydrate metabolic process"/>
    <property type="evidence" value="ECO:0007669"/>
    <property type="project" value="InterPro"/>
</dbReference>
<name>A0A6P1P447_9BACT</name>
<dbReference type="Gene3D" id="3.20.20.370">
    <property type="entry name" value="Glycoside hydrolase/deacetylase"/>
    <property type="match status" value="1"/>
</dbReference>
<evidence type="ECO:0000313" key="5">
    <source>
        <dbReference type="Proteomes" id="UP000464214"/>
    </source>
</evidence>
<dbReference type="SUPFAM" id="SSF88713">
    <property type="entry name" value="Glycoside hydrolase/deacetylase"/>
    <property type="match status" value="1"/>
</dbReference>
<dbReference type="Pfam" id="PF01522">
    <property type="entry name" value="Polysacc_deac_1"/>
    <property type="match status" value="2"/>
</dbReference>
<feature type="domain" description="NodB homology" evidence="3">
    <location>
        <begin position="66"/>
        <end position="329"/>
    </location>
</feature>
<dbReference type="CDD" id="cd10918">
    <property type="entry name" value="CE4_NodB_like_5s_6s"/>
    <property type="match status" value="1"/>
</dbReference>
<dbReference type="RefSeq" id="WP_160694125.1">
    <property type="nucleotide sequence ID" value="NZ_CP047897.1"/>
</dbReference>
<protein>
    <submittedName>
        <fullName evidence="4">Polysaccharide deacetylase family protein</fullName>
    </submittedName>
</protein>
<proteinExistence type="predicted"/>
<keyword evidence="5" id="KW-1185">Reference proteome</keyword>
<gene>
    <name evidence="4" type="ORF">GU926_17340</name>
</gene>
<dbReference type="PANTHER" id="PTHR34216">
    <property type="match status" value="1"/>
</dbReference>
<dbReference type="PANTHER" id="PTHR34216:SF3">
    <property type="entry name" value="POLY-BETA-1,6-N-ACETYL-D-GLUCOSAMINE N-DEACETYLASE"/>
    <property type="match status" value="1"/>
</dbReference>
<dbReference type="AlphaFoldDB" id="A0A6P1P447"/>
<dbReference type="InterPro" id="IPR051398">
    <property type="entry name" value="Polysacch_Deacetylase"/>
</dbReference>
<dbReference type="GO" id="GO:0005576">
    <property type="term" value="C:extracellular region"/>
    <property type="evidence" value="ECO:0007669"/>
    <property type="project" value="UniProtKB-SubCell"/>
</dbReference>